<dbReference type="KEGG" id="psl:Psta_1634"/>
<dbReference type="AlphaFoldDB" id="D2QY95"/>
<protein>
    <submittedName>
        <fullName evidence="2">Pyrrolo-quinoline quinone</fullName>
    </submittedName>
</protein>
<evidence type="ECO:0000313" key="3">
    <source>
        <dbReference type="Proteomes" id="UP000001887"/>
    </source>
</evidence>
<feature type="domain" description="Pyrrolo-quinoline quinone repeat" evidence="1">
    <location>
        <begin position="110"/>
        <end position="363"/>
    </location>
</feature>
<dbReference type="SUPFAM" id="SSF50998">
    <property type="entry name" value="Quinoprotein alcohol dehydrogenase-like"/>
    <property type="match status" value="1"/>
</dbReference>
<dbReference type="Proteomes" id="UP000001887">
    <property type="component" value="Chromosome"/>
</dbReference>
<dbReference type="PANTHER" id="PTHR34512:SF30">
    <property type="entry name" value="OUTER MEMBRANE PROTEIN ASSEMBLY FACTOR BAMB"/>
    <property type="match status" value="1"/>
</dbReference>
<dbReference type="InterPro" id="IPR002372">
    <property type="entry name" value="PQQ_rpt_dom"/>
</dbReference>
<dbReference type="HOGENOM" id="CLU_027480_2_2_0"/>
<dbReference type="Pfam" id="PF13360">
    <property type="entry name" value="PQQ_2"/>
    <property type="match status" value="1"/>
</dbReference>
<accession>D2QY95</accession>
<reference evidence="2 3" key="1">
    <citation type="journal article" date="2009" name="Stand. Genomic Sci.">
        <title>Complete genome sequence of Pirellula staleyi type strain (ATCC 27377).</title>
        <authorList>
            <person name="Clum A."/>
            <person name="Tindall B.J."/>
            <person name="Sikorski J."/>
            <person name="Ivanova N."/>
            <person name="Mavrommatis K."/>
            <person name="Lucas S."/>
            <person name="Glavina del Rio T."/>
            <person name="Nolan M."/>
            <person name="Chen F."/>
            <person name="Tice H."/>
            <person name="Pitluck S."/>
            <person name="Cheng J.F."/>
            <person name="Chertkov O."/>
            <person name="Brettin T."/>
            <person name="Han C."/>
            <person name="Detter J.C."/>
            <person name="Kuske C."/>
            <person name="Bruce D."/>
            <person name="Goodwin L."/>
            <person name="Ovchinikova G."/>
            <person name="Pati A."/>
            <person name="Mikhailova N."/>
            <person name="Chen A."/>
            <person name="Palaniappan K."/>
            <person name="Land M."/>
            <person name="Hauser L."/>
            <person name="Chang Y.J."/>
            <person name="Jeffries C.D."/>
            <person name="Chain P."/>
            <person name="Rohde M."/>
            <person name="Goker M."/>
            <person name="Bristow J."/>
            <person name="Eisen J.A."/>
            <person name="Markowitz V."/>
            <person name="Hugenholtz P."/>
            <person name="Kyrpides N.C."/>
            <person name="Klenk H.P."/>
            <person name="Lapidus A."/>
        </authorList>
    </citation>
    <scope>NUCLEOTIDE SEQUENCE [LARGE SCALE GENOMIC DNA]</scope>
    <source>
        <strain evidence="3">ATCC 27377 / DSM 6068 / ICPB 4128</strain>
    </source>
</reference>
<name>D2QY95_PIRSD</name>
<dbReference type="eggNOG" id="COG1520">
    <property type="taxonomic scope" value="Bacteria"/>
</dbReference>
<dbReference type="InterPro" id="IPR015943">
    <property type="entry name" value="WD40/YVTN_repeat-like_dom_sf"/>
</dbReference>
<dbReference type="InterPro" id="IPR018391">
    <property type="entry name" value="PQQ_b-propeller_rpt"/>
</dbReference>
<dbReference type="PANTHER" id="PTHR34512">
    <property type="entry name" value="CELL SURFACE PROTEIN"/>
    <property type="match status" value="1"/>
</dbReference>
<gene>
    <name evidence="2" type="ordered locus">Psta_1634</name>
</gene>
<proteinExistence type="predicted"/>
<dbReference type="STRING" id="530564.Psta_1634"/>
<dbReference type="InterPro" id="IPR011047">
    <property type="entry name" value="Quinoprotein_ADH-like_sf"/>
</dbReference>
<dbReference type="SMART" id="SM00564">
    <property type="entry name" value="PQQ"/>
    <property type="match status" value="2"/>
</dbReference>
<keyword evidence="3" id="KW-1185">Reference proteome</keyword>
<dbReference type="Gene3D" id="2.130.10.10">
    <property type="entry name" value="YVTN repeat-like/Quinoprotein amine dehydrogenase"/>
    <property type="match status" value="1"/>
</dbReference>
<evidence type="ECO:0000313" key="2">
    <source>
        <dbReference type="EMBL" id="ADB16309.1"/>
    </source>
</evidence>
<organism evidence="2 3">
    <name type="scientific">Pirellula staleyi (strain ATCC 27377 / DSM 6068 / ICPB 4128)</name>
    <name type="common">Pirella staleyi</name>
    <dbReference type="NCBI Taxonomy" id="530564"/>
    <lineage>
        <taxon>Bacteria</taxon>
        <taxon>Pseudomonadati</taxon>
        <taxon>Planctomycetota</taxon>
        <taxon>Planctomycetia</taxon>
        <taxon>Pirellulales</taxon>
        <taxon>Pirellulaceae</taxon>
        <taxon>Pirellula</taxon>
    </lineage>
</organism>
<evidence type="ECO:0000259" key="1">
    <source>
        <dbReference type="Pfam" id="PF13360"/>
    </source>
</evidence>
<dbReference type="EMBL" id="CP001848">
    <property type="protein sequence ID" value="ADB16309.1"/>
    <property type="molecule type" value="Genomic_DNA"/>
</dbReference>
<sequence>MPALSHFAPTRFSWPLSWVGWLLHAVVAALALSAAVGDEPPTAATPVATRTWTQWRGPSRSSVVEGQTWPDTLTEKNLQQRFRIPLGPSYSGPIVTEDRVFVTETVDASKEVVRALSRTDGSELWRVEWKGAIIVPFFAMSNGSWIRATPAFDGTTLYVAGMRDLLVALEASSGKELWRLDFVKELKSPVPSFGFVSSPLIVGEHLYVQAGSGFCKVEKGTGKLVWRTLVDDGGMMGSAFSSPVLASIAGQEQMLVQTRTKLCGVELTAGKELWSLEIPAFRGMNILTPTVIGNSIFTSSYGGKSLLIEVARDGEKWTTTERWNTKQQGYMSSPVVIDGQIYLHLRNQRFTCLSVADGAEAFTTKPYGKYWSMIASDKRMLALDEQGDLLLIHATPEKFDLIASRKISDDETWAHLAIAPSTDSTKPGAYDLFIRELEALTLYTWSPE</sequence>
<dbReference type="OrthoDB" id="246101at2"/>